<comment type="caution">
    <text evidence="2">The sequence shown here is derived from an EMBL/GenBank/DDBJ whole genome shotgun (WGS) entry which is preliminary data.</text>
</comment>
<protein>
    <submittedName>
        <fullName evidence="2">Uncharacterized protein</fullName>
    </submittedName>
</protein>
<sequence>MVHGSHHRWSTTRKRRETSKDVDTASDFQDHRSHSLHTALAQYR</sequence>
<dbReference type="EMBL" id="AWUE01019203">
    <property type="protein sequence ID" value="OMO75534.1"/>
    <property type="molecule type" value="Genomic_DNA"/>
</dbReference>
<feature type="compositionally biased region" description="Basic residues" evidence="1">
    <location>
        <begin position="1"/>
        <end position="17"/>
    </location>
</feature>
<dbReference type="Proteomes" id="UP000187203">
    <property type="component" value="Unassembled WGS sequence"/>
</dbReference>
<keyword evidence="3" id="KW-1185">Reference proteome</keyword>
<reference evidence="3" key="1">
    <citation type="submission" date="2013-09" db="EMBL/GenBank/DDBJ databases">
        <title>Corchorus olitorius genome sequencing.</title>
        <authorList>
            <person name="Alam M."/>
            <person name="Haque M.S."/>
            <person name="Islam M.S."/>
            <person name="Emdad E.M."/>
            <person name="Islam M.M."/>
            <person name="Ahmed B."/>
            <person name="Halim A."/>
            <person name="Hossen Q.M.M."/>
            <person name="Hossain M.Z."/>
            <person name="Ahmed R."/>
            <person name="Khan M.M."/>
            <person name="Islam R."/>
            <person name="Rashid M.M."/>
            <person name="Khan S.A."/>
            <person name="Rahman M.S."/>
            <person name="Alam M."/>
            <person name="Yahiya A.S."/>
            <person name="Khan M.S."/>
            <person name="Azam M.S."/>
            <person name="Haque T."/>
            <person name="Lashkar M.Z.H."/>
            <person name="Akhand A.I."/>
            <person name="Morshed G."/>
            <person name="Roy S."/>
            <person name="Uddin K.S."/>
            <person name="Rabeya T."/>
            <person name="Hossain A.S."/>
            <person name="Chowdhury A."/>
            <person name="Snigdha A.R."/>
            <person name="Mortoza M.S."/>
            <person name="Matin S.A."/>
            <person name="Hoque S.M.E."/>
            <person name="Islam M.K."/>
            <person name="Roy D.K."/>
            <person name="Haider R."/>
            <person name="Moosa M.M."/>
            <person name="Elias S.M."/>
            <person name="Hasan A.M."/>
            <person name="Jahan S."/>
            <person name="Shafiuddin M."/>
            <person name="Mahmood N."/>
            <person name="Shommy N.S."/>
        </authorList>
    </citation>
    <scope>NUCLEOTIDE SEQUENCE [LARGE SCALE GENOMIC DNA]</scope>
    <source>
        <strain evidence="3">cv. O-4</strain>
    </source>
</reference>
<feature type="compositionally biased region" description="Basic and acidic residues" evidence="1">
    <location>
        <begin position="18"/>
        <end position="33"/>
    </location>
</feature>
<organism evidence="2 3">
    <name type="scientific">Corchorus olitorius</name>
    <dbReference type="NCBI Taxonomy" id="93759"/>
    <lineage>
        <taxon>Eukaryota</taxon>
        <taxon>Viridiplantae</taxon>
        <taxon>Streptophyta</taxon>
        <taxon>Embryophyta</taxon>
        <taxon>Tracheophyta</taxon>
        <taxon>Spermatophyta</taxon>
        <taxon>Magnoliopsida</taxon>
        <taxon>eudicotyledons</taxon>
        <taxon>Gunneridae</taxon>
        <taxon>Pentapetalae</taxon>
        <taxon>rosids</taxon>
        <taxon>malvids</taxon>
        <taxon>Malvales</taxon>
        <taxon>Malvaceae</taxon>
        <taxon>Grewioideae</taxon>
        <taxon>Apeibeae</taxon>
        <taxon>Corchorus</taxon>
    </lineage>
</organism>
<accession>A0A1R3HYZ3</accession>
<feature type="region of interest" description="Disordered" evidence="1">
    <location>
        <begin position="1"/>
        <end position="44"/>
    </location>
</feature>
<dbReference type="AlphaFoldDB" id="A0A1R3HYZ3"/>
<evidence type="ECO:0000313" key="2">
    <source>
        <dbReference type="EMBL" id="OMO75534.1"/>
    </source>
</evidence>
<proteinExistence type="predicted"/>
<name>A0A1R3HYZ3_9ROSI</name>
<evidence type="ECO:0000256" key="1">
    <source>
        <dbReference type="SAM" id="MobiDB-lite"/>
    </source>
</evidence>
<evidence type="ECO:0000313" key="3">
    <source>
        <dbReference type="Proteomes" id="UP000187203"/>
    </source>
</evidence>
<gene>
    <name evidence="2" type="ORF">COLO4_26043</name>
</gene>